<evidence type="ECO:0000313" key="1">
    <source>
        <dbReference type="EMBL" id="MEQ2304305.1"/>
    </source>
</evidence>
<dbReference type="EMBL" id="JAHRIP010058982">
    <property type="protein sequence ID" value="MEQ2304305.1"/>
    <property type="molecule type" value="Genomic_DNA"/>
</dbReference>
<accession>A0ABV0ZEJ0</accession>
<evidence type="ECO:0000313" key="2">
    <source>
        <dbReference type="Proteomes" id="UP001469553"/>
    </source>
</evidence>
<gene>
    <name evidence="1" type="ORF">AMECASPLE_025692</name>
</gene>
<organism evidence="1 2">
    <name type="scientific">Ameca splendens</name>
    <dbReference type="NCBI Taxonomy" id="208324"/>
    <lineage>
        <taxon>Eukaryota</taxon>
        <taxon>Metazoa</taxon>
        <taxon>Chordata</taxon>
        <taxon>Craniata</taxon>
        <taxon>Vertebrata</taxon>
        <taxon>Euteleostomi</taxon>
        <taxon>Actinopterygii</taxon>
        <taxon>Neopterygii</taxon>
        <taxon>Teleostei</taxon>
        <taxon>Neoteleostei</taxon>
        <taxon>Acanthomorphata</taxon>
        <taxon>Ovalentaria</taxon>
        <taxon>Atherinomorphae</taxon>
        <taxon>Cyprinodontiformes</taxon>
        <taxon>Goodeidae</taxon>
        <taxon>Ameca</taxon>
    </lineage>
</organism>
<dbReference type="Proteomes" id="UP001469553">
    <property type="component" value="Unassembled WGS sequence"/>
</dbReference>
<comment type="caution">
    <text evidence="1">The sequence shown here is derived from an EMBL/GenBank/DDBJ whole genome shotgun (WGS) entry which is preliminary data.</text>
</comment>
<sequence>MLGNMFGCLIHLKKGNISKLFKSFADQILYNRLLYSPVRGKKRHKGLGKIACFTCPCTDTHTQSHICFPSSINSRVGRKRVRTGGEVWLRRREGTAALIIWAVLL</sequence>
<protein>
    <submittedName>
        <fullName evidence="1">Uncharacterized protein</fullName>
    </submittedName>
</protein>
<name>A0ABV0ZEJ0_9TELE</name>
<reference evidence="1 2" key="1">
    <citation type="submission" date="2021-06" db="EMBL/GenBank/DDBJ databases">
        <authorList>
            <person name="Palmer J.M."/>
        </authorList>
    </citation>
    <scope>NUCLEOTIDE SEQUENCE [LARGE SCALE GENOMIC DNA]</scope>
    <source>
        <strain evidence="1 2">AS_MEX2019</strain>
        <tissue evidence="1">Muscle</tissue>
    </source>
</reference>
<proteinExistence type="predicted"/>
<keyword evidence="2" id="KW-1185">Reference proteome</keyword>